<keyword evidence="5" id="KW-1185">Reference proteome</keyword>
<accession>A0A1N6G5H1</accession>
<name>A0A1N6G5H1_9GAMM</name>
<dbReference type="OrthoDB" id="9809275at2"/>
<dbReference type="RefSeq" id="WP_074201488.1">
    <property type="nucleotide sequence ID" value="NZ_FSRE01000003.1"/>
</dbReference>
<dbReference type="AlphaFoldDB" id="A0A1N6G5H1"/>
<keyword evidence="2" id="KW-0067">ATP-binding</keyword>
<dbReference type="PANTHER" id="PTHR33540:SF1">
    <property type="entry name" value="N-ACETYLMURAMATE_N-ACETYLGLUCOSAMINE KINASE"/>
    <property type="match status" value="1"/>
</dbReference>
<dbReference type="GO" id="GO:0005524">
    <property type="term" value="F:ATP binding"/>
    <property type="evidence" value="ECO:0007669"/>
    <property type="project" value="UniProtKB-KW"/>
</dbReference>
<sequence length="348" mass="39819">MNVAHFSRKEPNLEQDSRLEQLQAWLKIIAREKVGDPPFSVPESASADASFRRYFRVRRGDERFIVMDAPPQHEDCEPFVRISGWLAQMGLHVPQVLAWDRENGFLLLTDLGTIDYQTALNDATADALYADALDALVTLQTRGDAYLSQLPPYDARLLHEEMELFSDWLITRYLGLEMPPAWTETVQALVESAQAQPAVFGHRDYHSRNLMVTDPNPGILDFQDAVAGPLTYDAVSLLRDCYVRWPEEKVAQWRDAYFDRLVDAGLQQRNDHVPFVRAFDLMGVQRHLKAAGIFARLWLRDGKARYLDDIPNTLRYIAEVGRNYRETNALAEWVESVVLPAFEEAPRA</sequence>
<evidence type="ECO:0000256" key="2">
    <source>
        <dbReference type="ARBA" id="ARBA00022840"/>
    </source>
</evidence>
<evidence type="ECO:0000259" key="3">
    <source>
        <dbReference type="Pfam" id="PF01636"/>
    </source>
</evidence>
<dbReference type="InterPro" id="IPR002575">
    <property type="entry name" value="Aminoglycoside_PTrfase"/>
</dbReference>
<proteinExistence type="predicted"/>
<reference evidence="5" key="1">
    <citation type="submission" date="2016-11" db="EMBL/GenBank/DDBJ databases">
        <authorList>
            <person name="Varghese N."/>
            <person name="Submissions S."/>
        </authorList>
    </citation>
    <scope>NUCLEOTIDE SEQUENCE [LARGE SCALE GENOMIC DNA]</scope>
    <source>
        <strain evidence="5">DSM 17737</strain>
    </source>
</reference>
<dbReference type="EMBL" id="FSRE01000003">
    <property type="protein sequence ID" value="SIO02744.1"/>
    <property type="molecule type" value="Genomic_DNA"/>
</dbReference>
<gene>
    <name evidence="4" type="ORF">SAMN05443662_1199</name>
</gene>
<dbReference type="Pfam" id="PF01636">
    <property type="entry name" value="APH"/>
    <property type="match status" value="1"/>
</dbReference>
<dbReference type="STRING" id="364032.SAMN05443662_1199"/>
<dbReference type="InterPro" id="IPR011009">
    <property type="entry name" value="Kinase-like_dom_sf"/>
</dbReference>
<keyword evidence="1" id="KW-0547">Nucleotide-binding</keyword>
<dbReference type="Proteomes" id="UP000198461">
    <property type="component" value="Unassembled WGS sequence"/>
</dbReference>
<dbReference type="Gene3D" id="3.90.1200.10">
    <property type="match status" value="1"/>
</dbReference>
<dbReference type="PANTHER" id="PTHR33540">
    <property type="entry name" value="TRNA THREONYLCARBAMOYLADENOSINE BIOSYNTHESIS PROTEIN TSAE"/>
    <property type="match status" value="1"/>
</dbReference>
<dbReference type="Gene3D" id="3.30.200.20">
    <property type="entry name" value="Phosphorylase Kinase, domain 1"/>
    <property type="match status" value="1"/>
</dbReference>
<feature type="domain" description="Aminoglycoside phosphotransferase" evidence="3">
    <location>
        <begin position="46"/>
        <end position="261"/>
    </location>
</feature>
<evidence type="ECO:0000313" key="4">
    <source>
        <dbReference type="EMBL" id="SIO02744.1"/>
    </source>
</evidence>
<protein>
    <recommendedName>
        <fullName evidence="3">Aminoglycoside phosphotransferase domain-containing protein</fullName>
    </recommendedName>
</protein>
<evidence type="ECO:0000313" key="5">
    <source>
        <dbReference type="Proteomes" id="UP000198461"/>
    </source>
</evidence>
<dbReference type="SUPFAM" id="SSF56112">
    <property type="entry name" value="Protein kinase-like (PK-like)"/>
    <property type="match status" value="1"/>
</dbReference>
<evidence type="ECO:0000256" key="1">
    <source>
        <dbReference type="ARBA" id="ARBA00022741"/>
    </source>
</evidence>
<organism evidence="4 5">
    <name type="scientific">Sulfurivirga caldicuralii</name>
    <dbReference type="NCBI Taxonomy" id="364032"/>
    <lineage>
        <taxon>Bacteria</taxon>
        <taxon>Pseudomonadati</taxon>
        <taxon>Pseudomonadota</taxon>
        <taxon>Gammaproteobacteria</taxon>
        <taxon>Thiotrichales</taxon>
        <taxon>Piscirickettsiaceae</taxon>
        <taxon>Sulfurivirga</taxon>
    </lineage>
</organism>